<dbReference type="OrthoDB" id="10422752at2759"/>
<evidence type="ECO:0000313" key="3">
    <source>
        <dbReference type="Proteomes" id="UP000186817"/>
    </source>
</evidence>
<proteinExistence type="predicted"/>
<comment type="caution">
    <text evidence="2">The sequence shown here is derived from an EMBL/GenBank/DDBJ whole genome shotgun (WGS) entry which is preliminary data.</text>
</comment>
<reference evidence="2 3" key="1">
    <citation type="submission" date="2016-02" db="EMBL/GenBank/DDBJ databases">
        <title>Genome analysis of coral dinoflagellate symbionts highlights evolutionary adaptations to a symbiotic lifestyle.</title>
        <authorList>
            <person name="Aranda M."/>
            <person name="Li Y."/>
            <person name="Liew Y.J."/>
            <person name="Baumgarten S."/>
            <person name="Simakov O."/>
            <person name="Wilson M."/>
            <person name="Piel J."/>
            <person name="Ashoor H."/>
            <person name="Bougouffa S."/>
            <person name="Bajic V.B."/>
            <person name="Ryu T."/>
            <person name="Ravasi T."/>
            <person name="Bayer T."/>
            <person name="Micklem G."/>
            <person name="Kim H."/>
            <person name="Bhak J."/>
            <person name="Lajeunesse T.C."/>
            <person name="Voolstra C.R."/>
        </authorList>
    </citation>
    <scope>NUCLEOTIDE SEQUENCE [LARGE SCALE GENOMIC DNA]</scope>
    <source>
        <strain evidence="2 3">CCMP2467</strain>
    </source>
</reference>
<dbReference type="AlphaFoldDB" id="A0A1Q9CDR8"/>
<feature type="region of interest" description="Disordered" evidence="1">
    <location>
        <begin position="213"/>
        <end position="232"/>
    </location>
</feature>
<sequence>MVYPSDLHRNFCTAVATLERLKDPDTTVRYKEKCAAVLWDRPTRTHRRLGGLSLIWRPWQRGGAEAKSAVVAREADHRGIGERQAWQAERLRGDDARGLVGLQIVLLQGKRPRWARVQPLPLGQLRRGQGDRSDLSWARGMIGWLGKKAGVFSLKASGVGRMAAVMAKRYELRLSELAAGEVSSSEGKNLKSSPSVLAGRAIGCAVASVRPCRETDDSKRAHDKQRQFRSESSGTCHRRLGFELRLLLATFVRPPSQKREKESDKITRQSFPSTLALVQHVMDSSKMRILLDFIVVVIVERIPDKLEIVR</sequence>
<accession>A0A1Q9CDR8</accession>
<feature type="compositionally biased region" description="Basic and acidic residues" evidence="1">
    <location>
        <begin position="213"/>
        <end position="229"/>
    </location>
</feature>
<dbReference type="Proteomes" id="UP000186817">
    <property type="component" value="Unassembled WGS sequence"/>
</dbReference>
<protein>
    <submittedName>
        <fullName evidence="2">Uncharacterized protein</fullName>
    </submittedName>
</protein>
<dbReference type="EMBL" id="LSRX01001313">
    <property type="protein sequence ID" value="OLP81084.1"/>
    <property type="molecule type" value="Genomic_DNA"/>
</dbReference>
<name>A0A1Q9CDR8_SYMMI</name>
<organism evidence="2 3">
    <name type="scientific">Symbiodinium microadriaticum</name>
    <name type="common">Dinoflagellate</name>
    <name type="synonym">Zooxanthella microadriatica</name>
    <dbReference type="NCBI Taxonomy" id="2951"/>
    <lineage>
        <taxon>Eukaryota</taxon>
        <taxon>Sar</taxon>
        <taxon>Alveolata</taxon>
        <taxon>Dinophyceae</taxon>
        <taxon>Suessiales</taxon>
        <taxon>Symbiodiniaceae</taxon>
        <taxon>Symbiodinium</taxon>
    </lineage>
</organism>
<gene>
    <name evidence="2" type="ORF">AK812_SmicGene38423</name>
</gene>
<evidence type="ECO:0000256" key="1">
    <source>
        <dbReference type="SAM" id="MobiDB-lite"/>
    </source>
</evidence>
<evidence type="ECO:0000313" key="2">
    <source>
        <dbReference type="EMBL" id="OLP81084.1"/>
    </source>
</evidence>
<keyword evidence="3" id="KW-1185">Reference proteome</keyword>